<keyword evidence="1" id="KW-0732">Signal</keyword>
<keyword evidence="3" id="KW-1185">Reference proteome</keyword>
<dbReference type="AlphaFoldDB" id="A0A9X4REQ9"/>
<comment type="caution">
    <text evidence="2">The sequence shown here is derived from an EMBL/GenBank/DDBJ whole genome shotgun (WGS) entry which is preliminary data.</text>
</comment>
<dbReference type="Proteomes" id="UP001152755">
    <property type="component" value="Unassembled WGS sequence"/>
</dbReference>
<sequence length="176" mass="18223">MGRWTGVRTAASALLVVGALTASACSASSPQGAGTPHPPEAAAKPGPFLGQCGSVTDAEAAHIADLPQAVVILRNPVGCQWMAPGETADLSFSWYRGSPIGRERALDSATGRDIRDITVGGHRGFSSRDLNNLCEVGVGLGDDFFLWSIRYLIAPSGTNVCDIATKLAGLTVERAS</sequence>
<evidence type="ECO:0000313" key="3">
    <source>
        <dbReference type="Proteomes" id="UP001152755"/>
    </source>
</evidence>
<feature type="chain" id="PRO_5040720731" evidence="1">
    <location>
        <begin position="25"/>
        <end position="176"/>
    </location>
</feature>
<feature type="signal peptide" evidence="1">
    <location>
        <begin position="1"/>
        <end position="24"/>
    </location>
</feature>
<accession>A0A9X4REQ9</accession>
<proteinExistence type="predicted"/>
<gene>
    <name evidence="2" type="ORF">NVS88_16595</name>
</gene>
<evidence type="ECO:0000313" key="2">
    <source>
        <dbReference type="EMBL" id="MDG3016175.1"/>
    </source>
</evidence>
<dbReference type="RefSeq" id="WP_277830109.1">
    <property type="nucleotide sequence ID" value="NZ_JAAIVF010000001.1"/>
</dbReference>
<protein>
    <submittedName>
        <fullName evidence="2">DUF3558 domain-containing protein</fullName>
    </submittedName>
</protein>
<dbReference type="EMBL" id="JANRHA010000011">
    <property type="protein sequence ID" value="MDG3016175.1"/>
    <property type="molecule type" value="Genomic_DNA"/>
</dbReference>
<dbReference type="PROSITE" id="PS51257">
    <property type="entry name" value="PROKAR_LIPOPROTEIN"/>
    <property type="match status" value="1"/>
</dbReference>
<organism evidence="2 3">
    <name type="scientific">Speluncibacter jeojiensis</name>
    <dbReference type="NCBI Taxonomy" id="2710754"/>
    <lineage>
        <taxon>Bacteria</taxon>
        <taxon>Bacillati</taxon>
        <taxon>Actinomycetota</taxon>
        <taxon>Actinomycetes</taxon>
        <taxon>Mycobacteriales</taxon>
        <taxon>Speluncibacteraceae</taxon>
        <taxon>Speluncibacter</taxon>
    </lineage>
</organism>
<evidence type="ECO:0000256" key="1">
    <source>
        <dbReference type="SAM" id="SignalP"/>
    </source>
</evidence>
<reference evidence="2" key="1">
    <citation type="submission" date="2022-08" db="EMBL/GenBank/DDBJ databases">
        <title>Genome analysis of Corynebacteriales strain.</title>
        <authorList>
            <person name="Lee S.D."/>
        </authorList>
    </citation>
    <scope>NUCLEOTIDE SEQUENCE</scope>
    <source>
        <strain evidence="2">D3-21</strain>
    </source>
</reference>
<dbReference type="InterPro" id="IPR024520">
    <property type="entry name" value="DUF3558"/>
</dbReference>
<name>A0A9X4REQ9_9ACTN</name>
<dbReference type="Pfam" id="PF12079">
    <property type="entry name" value="DUF3558"/>
    <property type="match status" value="1"/>
</dbReference>